<evidence type="ECO:0000256" key="1">
    <source>
        <dbReference type="ARBA" id="ARBA00022679"/>
    </source>
</evidence>
<evidence type="ECO:0000259" key="4">
    <source>
        <dbReference type="Pfam" id="PF23043"/>
    </source>
</evidence>
<dbReference type="GO" id="GO:0061631">
    <property type="term" value="F:ubiquitin conjugating enzyme activity"/>
    <property type="evidence" value="ECO:0007669"/>
    <property type="project" value="TreeGrafter"/>
</dbReference>
<protein>
    <submittedName>
        <fullName evidence="6">Uncharacterized protein</fullName>
    </submittedName>
</protein>
<keyword evidence="2" id="KW-0833">Ubl conjugation pathway</keyword>
<accession>A0A3L6R7H4</accession>
<dbReference type="InterPro" id="IPR057735">
    <property type="entry name" value="UBE2O-like_tSH3-B"/>
</dbReference>
<dbReference type="Proteomes" id="UP000275267">
    <property type="component" value="Unassembled WGS sequence"/>
</dbReference>
<reference evidence="7" key="1">
    <citation type="journal article" date="2019" name="Nat. Commun.">
        <title>The genome of broomcorn millet.</title>
        <authorList>
            <person name="Zou C."/>
            <person name="Miki D."/>
            <person name="Li D."/>
            <person name="Tang Q."/>
            <person name="Xiao L."/>
            <person name="Rajput S."/>
            <person name="Deng P."/>
            <person name="Jia W."/>
            <person name="Huang R."/>
            <person name="Zhang M."/>
            <person name="Sun Y."/>
            <person name="Hu J."/>
            <person name="Fu X."/>
            <person name="Schnable P.S."/>
            <person name="Li F."/>
            <person name="Zhang H."/>
            <person name="Feng B."/>
            <person name="Zhu X."/>
            <person name="Liu R."/>
            <person name="Schnable J.C."/>
            <person name="Zhu J.-K."/>
            <person name="Zhang H."/>
        </authorList>
    </citation>
    <scope>NUCLEOTIDE SEQUENCE [LARGE SCALE GENOMIC DNA]</scope>
</reference>
<feature type="compositionally biased region" description="Basic residues" evidence="3">
    <location>
        <begin position="278"/>
        <end position="291"/>
    </location>
</feature>
<dbReference type="PANTHER" id="PTHR46116">
    <property type="entry name" value="(E3-INDEPENDENT) E2 UBIQUITIN-CONJUGATING ENZYME"/>
    <property type="match status" value="1"/>
</dbReference>
<proteinExistence type="predicted"/>
<sequence>MRAAQRRATCACCVGAHHDRGLAVKALQGNKLSVLRVDGTEVAKKPCDLTVVDRSFLYPGMAVTSALDTNSGQPGVVTGVTTALDLVQLDEPTVVVATGVSPAEVRPVKELTVGDYVVSGPWLGRVVELSVDVDVLFDDDRSVCRVTGAGDKLRVLDKGYLNSNKNDFFPGDGVAGDASVFKASRWLKGHWKPTRGEGTVAKVEMGGVLVYWVASLQLGTDMDAVQASVPPAYQPNSHNLTFFCSGDATLLWLWGVGNRCFFRRRSPPTPSPASSGGPKKKKLRRHGMGMGVKRRPRVHAGRAEFEQPVAVVDTRTTADVLWQDGTRQRGVPSASLHRFLVRNEQDFFPGQRVISKQILSPVSDVAAGRAAVGVVKSLSYKDQTVCVSWIPEESGEEVAVDRVDTVMMSTYDLARSLDHNFFYGAIVVRLRPTADHQPWKRQ</sequence>
<dbReference type="STRING" id="4540.A0A3L6R7H4"/>
<evidence type="ECO:0000256" key="2">
    <source>
        <dbReference type="ARBA" id="ARBA00022786"/>
    </source>
</evidence>
<gene>
    <name evidence="6" type="ORF">C2845_PM06G29530</name>
</gene>
<evidence type="ECO:0000256" key="3">
    <source>
        <dbReference type="SAM" id="MobiDB-lite"/>
    </source>
</evidence>
<organism evidence="6 7">
    <name type="scientific">Panicum miliaceum</name>
    <name type="common">Proso millet</name>
    <name type="synonym">Broomcorn millet</name>
    <dbReference type="NCBI Taxonomy" id="4540"/>
    <lineage>
        <taxon>Eukaryota</taxon>
        <taxon>Viridiplantae</taxon>
        <taxon>Streptophyta</taxon>
        <taxon>Embryophyta</taxon>
        <taxon>Tracheophyta</taxon>
        <taxon>Spermatophyta</taxon>
        <taxon>Magnoliopsida</taxon>
        <taxon>Liliopsida</taxon>
        <taxon>Poales</taxon>
        <taxon>Poaceae</taxon>
        <taxon>PACMAD clade</taxon>
        <taxon>Panicoideae</taxon>
        <taxon>Panicodae</taxon>
        <taxon>Paniceae</taxon>
        <taxon>Panicinae</taxon>
        <taxon>Panicum</taxon>
        <taxon>Panicum sect. Panicum</taxon>
    </lineage>
</organism>
<dbReference type="PANTHER" id="PTHR46116:SF32">
    <property type="entry name" value="OS05G0153132 PROTEIN"/>
    <property type="match status" value="1"/>
</dbReference>
<feature type="domain" description="UBE2O-like SH3-B" evidence="4">
    <location>
        <begin position="344"/>
        <end position="414"/>
    </location>
</feature>
<evidence type="ECO:0000313" key="6">
    <source>
        <dbReference type="EMBL" id="RLM98477.1"/>
    </source>
</evidence>
<evidence type="ECO:0000259" key="5">
    <source>
        <dbReference type="Pfam" id="PF23046"/>
    </source>
</evidence>
<comment type="caution">
    <text evidence="6">The sequence shown here is derived from an EMBL/GenBank/DDBJ whole genome shotgun (WGS) entry which is preliminary data.</text>
</comment>
<feature type="domain" description="UBE2O-like tandem tSH3-B" evidence="5">
    <location>
        <begin position="113"/>
        <end position="241"/>
    </location>
</feature>
<feature type="region of interest" description="Disordered" evidence="3">
    <location>
        <begin position="265"/>
        <end position="291"/>
    </location>
</feature>
<dbReference type="AlphaFoldDB" id="A0A3L6R7H4"/>
<keyword evidence="1" id="KW-0808">Transferase</keyword>
<dbReference type="InterPro" id="IPR057733">
    <property type="entry name" value="UBE2O-like_SH3-B"/>
</dbReference>
<dbReference type="Pfam" id="PF23046">
    <property type="entry name" value="tSH3-B_UBE2O"/>
    <property type="match status" value="1"/>
</dbReference>
<dbReference type="EMBL" id="PQIB02000009">
    <property type="protein sequence ID" value="RLM98477.1"/>
    <property type="molecule type" value="Genomic_DNA"/>
</dbReference>
<keyword evidence="7" id="KW-1185">Reference proteome</keyword>
<dbReference type="OrthoDB" id="694259at2759"/>
<dbReference type="Pfam" id="PF23043">
    <property type="entry name" value="SH3-B_UBE2O"/>
    <property type="match status" value="1"/>
</dbReference>
<evidence type="ECO:0000313" key="7">
    <source>
        <dbReference type="Proteomes" id="UP000275267"/>
    </source>
</evidence>
<name>A0A3L6R7H4_PANMI</name>